<evidence type="ECO:0000256" key="1">
    <source>
        <dbReference type="SAM" id="Phobius"/>
    </source>
</evidence>
<dbReference type="PANTHER" id="PTHR36887:SF1">
    <property type="entry name" value="OS01G0532300 PROTEIN"/>
    <property type="match status" value="1"/>
</dbReference>
<dbReference type="EMBL" id="CM008050">
    <property type="protein sequence ID" value="PAN30829.1"/>
    <property type="molecule type" value="Genomic_DNA"/>
</dbReference>
<dbReference type="Proteomes" id="UP000243499">
    <property type="component" value="Chromosome 5"/>
</dbReference>
<sequence>MEKKMQLPSAPQLAKIAALLVLFLLAPLVPSSLRQPYLYLLFNALVITLGVEAGFLAAISGPRDDNRPPSRTAASPNLQVKPRGSGRIAVVSNARLVSSTAGPSNAPVTLPTNSPNNMLADAVSAKDIVAGIDTPATSTIKKKKKKNITKKCPSRASIFFIGSVDSGEDVDVMVHEEEEEVEGEEGADELIRKQELFMKAEEFIGNFYKQLKMQREESWKKLQDLYYHHHHYKAKAFSRAVSENL</sequence>
<feature type="transmembrane region" description="Helical" evidence="1">
    <location>
        <begin position="41"/>
        <end position="61"/>
    </location>
</feature>
<reference evidence="2" key="1">
    <citation type="submission" date="2018-04" db="EMBL/GenBank/DDBJ databases">
        <title>WGS assembly of Panicum hallii.</title>
        <authorList>
            <person name="Lovell J."/>
            <person name="Jenkins J."/>
            <person name="Lowry D."/>
            <person name="Mamidi S."/>
            <person name="Sreedasyam A."/>
            <person name="Weng X."/>
            <person name="Barry K."/>
            <person name="Bonette J."/>
            <person name="Campitelli B."/>
            <person name="Daum C."/>
            <person name="Gordon S."/>
            <person name="Gould B."/>
            <person name="Lipzen A."/>
            <person name="Macqueen A."/>
            <person name="Palacio-Mejia J."/>
            <person name="Plott C."/>
            <person name="Shakirov E."/>
            <person name="Shu S."/>
            <person name="Yoshinaga Y."/>
            <person name="Zane M."/>
            <person name="Rokhsar D."/>
            <person name="Grimwood J."/>
            <person name="Schmutz J."/>
            <person name="Juenger T."/>
        </authorList>
    </citation>
    <scope>NUCLEOTIDE SEQUENCE [LARGE SCALE GENOMIC DNA]</scope>
    <source>
        <strain evidence="2">FIL2</strain>
    </source>
</reference>
<accession>A0A2S3HVI8</accession>
<organism evidence="2">
    <name type="scientific">Panicum hallii</name>
    <dbReference type="NCBI Taxonomy" id="206008"/>
    <lineage>
        <taxon>Eukaryota</taxon>
        <taxon>Viridiplantae</taxon>
        <taxon>Streptophyta</taxon>
        <taxon>Embryophyta</taxon>
        <taxon>Tracheophyta</taxon>
        <taxon>Spermatophyta</taxon>
        <taxon>Magnoliopsida</taxon>
        <taxon>Liliopsida</taxon>
        <taxon>Poales</taxon>
        <taxon>Poaceae</taxon>
        <taxon>PACMAD clade</taxon>
        <taxon>Panicoideae</taxon>
        <taxon>Panicodae</taxon>
        <taxon>Paniceae</taxon>
        <taxon>Panicinae</taxon>
        <taxon>Panicum</taxon>
        <taxon>Panicum sect. Panicum</taxon>
    </lineage>
</organism>
<keyword evidence="1" id="KW-0472">Membrane</keyword>
<keyword evidence="1" id="KW-1133">Transmembrane helix</keyword>
<name>A0A2S3HVI8_9POAL</name>
<gene>
    <name evidence="2" type="ORF">PAHAL_5G297600</name>
</gene>
<protein>
    <recommendedName>
        <fullName evidence="3">DUF4408 domain-containing protein</fullName>
    </recommendedName>
</protein>
<dbReference type="PANTHER" id="PTHR36887">
    <property type="entry name" value="OS01G0532300 PROTEIN"/>
    <property type="match status" value="1"/>
</dbReference>
<keyword evidence="1" id="KW-0812">Transmembrane</keyword>
<evidence type="ECO:0008006" key="3">
    <source>
        <dbReference type="Google" id="ProtNLM"/>
    </source>
</evidence>
<dbReference type="Gramene" id="PAN30829">
    <property type="protein sequence ID" value="PAN30829"/>
    <property type="gene ID" value="PAHAL_5G297600"/>
</dbReference>
<dbReference type="InterPro" id="IPR008480">
    <property type="entry name" value="DUF761_pln"/>
</dbReference>
<dbReference type="Pfam" id="PF05553">
    <property type="entry name" value="DUF761"/>
    <property type="match status" value="1"/>
</dbReference>
<dbReference type="AlphaFoldDB" id="A0A2S3HVI8"/>
<proteinExistence type="predicted"/>
<evidence type="ECO:0000313" key="2">
    <source>
        <dbReference type="EMBL" id="PAN30829.1"/>
    </source>
</evidence>